<protein>
    <submittedName>
        <fullName evidence="1">Uncharacterized protein</fullName>
    </submittedName>
</protein>
<name>A0ABW1LBL2_9BACL</name>
<dbReference type="EMBL" id="JBHSRI010000025">
    <property type="protein sequence ID" value="MFC6040518.1"/>
    <property type="molecule type" value="Genomic_DNA"/>
</dbReference>
<organism evidence="1 2">
    <name type="scientific">Paenisporosarcina macmurdoensis</name>
    <dbReference type="NCBI Taxonomy" id="212659"/>
    <lineage>
        <taxon>Bacteria</taxon>
        <taxon>Bacillati</taxon>
        <taxon>Bacillota</taxon>
        <taxon>Bacilli</taxon>
        <taxon>Bacillales</taxon>
        <taxon>Caryophanaceae</taxon>
        <taxon>Paenisporosarcina</taxon>
    </lineage>
</organism>
<gene>
    <name evidence="1" type="ORF">ACFPYN_13905</name>
</gene>
<keyword evidence="2" id="KW-1185">Reference proteome</keyword>
<proteinExistence type="predicted"/>
<sequence length="125" mass="14283">MKMNVYVLNFNTDTFKVEADVVELTYASLDEQYNQLINLLDATGLDVIDYNDDIAILVDDVGFEKTDNPIYNLVAEDGLTYKLTGKLLFVRNDYNEESTDFGGITYEDIFHLRRLLDIQIIGAVK</sequence>
<dbReference type="Proteomes" id="UP001596170">
    <property type="component" value="Unassembled WGS sequence"/>
</dbReference>
<evidence type="ECO:0000313" key="2">
    <source>
        <dbReference type="Proteomes" id="UP001596170"/>
    </source>
</evidence>
<comment type="caution">
    <text evidence="1">The sequence shown here is derived from an EMBL/GenBank/DDBJ whole genome shotgun (WGS) entry which is preliminary data.</text>
</comment>
<accession>A0ABW1LBL2</accession>
<dbReference type="RefSeq" id="WP_377735018.1">
    <property type="nucleotide sequence ID" value="NZ_JBHSRI010000025.1"/>
</dbReference>
<evidence type="ECO:0000313" key="1">
    <source>
        <dbReference type="EMBL" id="MFC6040518.1"/>
    </source>
</evidence>
<reference evidence="2" key="1">
    <citation type="journal article" date="2019" name="Int. J. Syst. Evol. Microbiol.">
        <title>The Global Catalogue of Microorganisms (GCM) 10K type strain sequencing project: providing services to taxonomists for standard genome sequencing and annotation.</title>
        <authorList>
            <consortium name="The Broad Institute Genomics Platform"/>
            <consortium name="The Broad Institute Genome Sequencing Center for Infectious Disease"/>
            <person name="Wu L."/>
            <person name="Ma J."/>
        </authorList>
    </citation>
    <scope>NUCLEOTIDE SEQUENCE [LARGE SCALE GENOMIC DNA]</scope>
    <source>
        <strain evidence="2">CCUG 54527</strain>
    </source>
</reference>